<keyword evidence="1" id="KW-0472">Membrane</keyword>
<protein>
    <submittedName>
        <fullName evidence="2">Putative membrane protein</fullName>
    </submittedName>
</protein>
<dbReference type="EMBL" id="SHKP01000005">
    <property type="protein sequence ID" value="RZU00621.1"/>
    <property type="molecule type" value="Genomic_DNA"/>
</dbReference>
<evidence type="ECO:0000313" key="3">
    <source>
        <dbReference type="Proteomes" id="UP000293671"/>
    </source>
</evidence>
<reference evidence="2 3" key="1">
    <citation type="submission" date="2019-02" db="EMBL/GenBank/DDBJ databases">
        <title>Genomic Encyclopedia of Type Strains, Phase IV (KMG-IV): sequencing the most valuable type-strain genomes for metagenomic binning, comparative biology and taxonomic classification.</title>
        <authorList>
            <person name="Goeker M."/>
        </authorList>
    </citation>
    <scope>NUCLEOTIDE SEQUENCE [LARGE SCALE GENOMIC DNA]</scope>
    <source>
        <strain evidence="2 3">DSM 19570</strain>
    </source>
</reference>
<dbReference type="InterPro" id="IPR018692">
    <property type="entry name" value="DUF2189"/>
</dbReference>
<dbReference type="Proteomes" id="UP000293671">
    <property type="component" value="Unassembled WGS sequence"/>
</dbReference>
<keyword evidence="1" id="KW-1133">Transmembrane helix</keyword>
<feature type="transmembrane region" description="Helical" evidence="1">
    <location>
        <begin position="24"/>
        <end position="46"/>
    </location>
</feature>
<dbReference type="Pfam" id="PF09955">
    <property type="entry name" value="DUF2189"/>
    <property type="match status" value="1"/>
</dbReference>
<keyword evidence="3" id="KW-1185">Reference proteome</keyword>
<accession>A0A4Q7VVE5</accession>
<organism evidence="2 3">
    <name type="scientific">Rivibacter subsaxonicus</name>
    <dbReference type="NCBI Taxonomy" id="457575"/>
    <lineage>
        <taxon>Bacteria</taxon>
        <taxon>Pseudomonadati</taxon>
        <taxon>Pseudomonadota</taxon>
        <taxon>Betaproteobacteria</taxon>
        <taxon>Burkholderiales</taxon>
        <taxon>Rivibacter</taxon>
    </lineage>
</organism>
<comment type="caution">
    <text evidence="2">The sequence shown here is derived from an EMBL/GenBank/DDBJ whole genome shotgun (WGS) entry which is preliminary data.</text>
</comment>
<dbReference type="RefSeq" id="WP_130431066.1">
    <property type="nucleotide sequence ID" value="NZ_SHKP01000005.1"/>
</dbReference>
<sequence length="250" mass="26252">MNPPPPVVTLASPFGWLAAGWRDLWATPLASLAHGVLCAAFGALLFKLAHDRFWVLAGAFSGFLLVAPVLATGLYAMSRARELGRASGMARVAGIWGSFDRRLVLFGLGLAAAGTGWVFTSAALITGFAGVPIRAPIDFVRHVMLAPGVFGLFEVWLLMGGLLAAPVFASSVVAMPLLVDRREAGVGDAIVASWRAVVEYPGPCALWAALIMGLVGLGLATALFGLVLIVPWLGHASWHAYRALAPEGQR</sequence>
<proteinExistence type="predicted"/>
<feature type="transmembrane region" description="Helical" evidence="1">
    <location>
        <begin position="53"/>
        <end position="77"/>
    </location>
</feature>
<feature type="transmembrane region" description="Helical" evidence="1">
    <location>
        <begin position="205"/>
        <end position="233"/>
    </location>
</feature>
<keyword evidence="1" id="KW-0812">Transmembrane</keyword>
<evidence type="ECO:0000256" key="1">
    <source>
        <dbReference type="SAM" id="Phobius"/>
    </source>
</evidence>
<evidence type="ECO:0000313" key="2">
    <source>
        <dbReference type="EMBL" id="RZU00621.1"/>
    </source>
</evidence>
<dbReference type="OrthoDB" id="5621705at2"/>
<feature type="transmembrane region" description="Helical" evidence="1">
    <location>
        <begin position="103"/>
        <end position="131"/>
    </location>
</feature>
<feature type="transmembrane region" description="Helical" evidence="1">
    <location>
        <begin position="143"/>
        <end position="169"/>
    </location>
</feature>
<dbReference type="AlphaFoldDB" id="A0A4Q7VVE5"/>
<name>A0A4Q7VVE5_9BURK</name>
<gene>
    <name evidence="2" type="ORF">EV670_1332</name>
</gene>